<proteinExistence type="inferred from homology"/>
<evidence type="ECO:0000256" key="14">
    <source>
        <dbReference type="ARBA" id="ARBA00032505"/>
    </source>
</evidence>
<feature type="repeat" description="TPR" evidence="16">
    <location>
        <begin position="1152"/>
        <end position="1185"/>
    </location>
</feature>
<feature type="repeat" description="TPR" evidence="16">
    <location>
        <begin position="999"/>
        <end position="1032"/>
    </location>
</feature>
<keyword evidence="15" id="KW-0694">RNA-binding</keyword>
<keyword evidence="11" id="KW-0653">Protein transport</keyword>
<evidence type="ECO:0000256" key="13">
    <source>
        <dbReference type="ARBA" id="ARBA00023140"/>
    </source>
</evidence>
<dbReference type="EMBL" id="JAULSV010000001">
    <property type="protein sequence ID" value="KAK0656184.1"/>
    <property type="molecule type" value="Genomic_DNA"/>
</dbReference>
<feature type="repeat" description="TPR" evidence="16">
    <location>
        <begin position="1110"/>
        <end position="1143"/>
    </location>
</feature>
<feature type="domain" description="RRM" evidence="18">
    <location>
        <begin position="495"/>
        <end position="573"/>
    </location>
</feature>
<dbReference type="Gene3D" id="1.25.40.10">
    <property type="entry name" value="Tetratricopeptide repeat domain"/>
    <property type="match status" value="1"/>
</dbReference>
<feature type="compositionally biased region" description="Polar residues" evidence="17">
    <location>
        <begin position="140"/>
        <end position="149"/>
    </location>
</feature>
<feature type="compositionally biased region" description="Low complexity" evidence="17">
    <location>
        <begin position="347"/>
        <end position="358"/>
    </location>
</feature>
<feature type="region of interest" description="Disordered" evidence="17">
    <location>
        <begin position="471"/>
        <end position="491"/>
    </location>
</feature>
<evidence type="ECO:0000259" key="18">
    <source>
        <dbReference type="PROSITE" id="PS50102"/>
    </source>
</evidence>
<dbReference type="Pfam" id="PF00515">
    <property type="entry name" value="TPR_1"/>
    <property type="match status" value="1"/>
</dbReference>
<sequence>MANIGALVSLQQLPSGLPSWNQTGDIRLKGSLHRYPRQPTKPSRETHAFQQAGDARLEQLRRANLKRLSRESRRSRYEMSGWDASVDKLGEPKIVVTKPEPTASGRSRASWTNASSLRETSLLFDPLRANPVRLSRDPSVRQTKSSQDLPTLLRGNLATPTLRRPRSAEPGFDQSQLRRNQTSVQEGHESNLRSHGSDRLLSSPKPQFRAASPRSAVGRSPRELRKLPSPSDQDLREVFRTGDGLQKAKEELIVVDLWWMKRTAQAIAIPLPHQSSRPVLAYFSIKMHCIRRAALRSAISAARQVTPKICVAPFAQAASRATAPQIPKLIQASRCFSQTAHSQNVEEQGQVEEVLSSQLEEQNASKEPAPRSGKCPRLDPKSKFMGSLACLDELKNGVFIRNLIFDATEKHLLAAFEKYGEVTEVSIARDARGLSRGYGFVYFKDPASAEEAIRSVDGTFWHGRRVGCSARTAGDRNPDGPRRHPAKAEPKAPTTTLYVGNIPYETTDAELNKLFRDLNNVVDIRVAVDRTTGWPRGFVHADFANIESAIKAFEILQGTKLGTRSLVVDYSETRQVGRSSWLVCLLPTQAQVLASTTPIFTSKRDSAAQIAIVVSSFLQHLRHIVPCDRLPAPRTPAPTMSFLGGGECSTAGSPLSQFTKHVQDDKSLQHDRMVGRGPNGSLGGFRSQSRGTPQDEMVNGFLHQNPGLPEMPLEQQGPGPMGHLHIDPNHAVHLRAKSASPPQWAGDFQNTQAAMEAAFNAPAGTQLSPDEFSKFQQMGAPGASASRVGPMPAAGAPGMMMGGGMMGMTGGMGYGMMSRPMYQPMSSMYGPQMHQQQPLQAEGKGKEKVVELDDTKWEEQFAQMELHDQTARETDEAKAMEPELNEMDEKLLHSETGYGDLESIWRGIQAEQAAMKDLDAEEDFSRFDSANDNLHEWGLTNGRIGADPIIQDYLFEEENIFQEQPNPFEEGVRIMSEGGNLSLAALAFEAAVQKNPDHTDAWVYLGTAQAQNEKEEAAIRAFEHAMKLDPNNLSALLGLAVSYTNEGYDSTAYRTLERWLSVKYPQVIAPQDLSSAADLGFTDRAQLHERVTNLFLDAARLAPDGDHMDPDVQVGLGVLFYGAEEYDKAVDCFQSALHSSELGATNQREQVHLLWNRLGATLANSGRSEEAIAAYEKALAIHPNFVRARYNLGVSCINIGCHAEAAGHLLAALDMHKSVEKSGRDKARELLGGNDPNADARIEAMTTQNRSTTLYDTLRRVFTQMGRRDLAEKVTVGVDPDIFRGEFDF</sequence>
<dbReference type="GO" id="GO:0003723">
    <property type="term" value="F:RNA binding"/>
    <property type="evidence" value="ECO:0007669"/>
    <property type="project" value="UniProtKB-UniRule"/>
</dbReference>
<dbReference type="PANTHER" id="PTHR10130">
    <property type="entry name" value="PEROXISOMAL TARGETING SIGNAL 1 RECEPTOR PEX5"/>
    <property type="match status" value="1"/>
</dbReference>
<feature type="region of interest" description="Disordered" evidence="17">
    <location>
        <begin position="129"/>
        <end position="238"/>
    </location>
</feature>
<dbReference type="SUPFAM" id="SSF48452">
    <property type="entry name" value="TPR-like"/>
    <property type="match status" value="1"/>
</dbReference>
<evidence type="ECO:0000256" key="16">
    <source>
        <dbReference type="PROSITE-ProRule" id="PRU00339"/>
    </source>
</evidence>
<dbReference type="GO" id="GO:0016560">
    <property type="term" value="P:protein import into peroxisome matrix, docking"/>
    <property type="evidence" value="ECO:0007669"/>
    <property type="project" value="TreeGrafter"/>
</dbReference>
<dbReference type="InterPro" id="IPR035979">
    <property type="entry name" value="RBD_domain_sf"/>
</dbReference>
<evidence type="ECO:0000256" key="7">
    <source>
        <dbReference type="ARBA" id="ARBA00022499"/>
    </source>
</evidence>
<evidence type="ECO:0000256" key="15">
    <source>
        <dbReference type="PROSITE-ProRule" id="PRU00176"/>
    </source>
</evidence>
<dbReference type="GO" id="GO:0005829">
    <property type="term" value="C:cytosol"/>
    <property type="evidence" value="ECO:0007669"/>
    <property type="project" value="TreeGrafter"/>
</dbReference>
<feature type="domain" description="RRM" evidence="18">
    <location>
        <begin position="396"/>
        <end position="466"/>
    </location>
</feature>
<dbReference type="Gene3D" id="3.30.70.330">
    <property type="match status" value="2"/>
</dbReference>
<evidence type="ECO:0000256" key="9">
    <source>
        <dbReference type="ARBA" id="ARBA00022803"/>
    </source>
</evidence>
<dbReference type="SUPFAM" id="SSF54928">
    <property type="entry name" value="RNA-binding domain, RBD"/>
    <property type="match status" value="2"/>
</dbReference>
<dbReference type="Pfam" id="PF13432">
    <property type="entry name" value="TPR_16"/>
    <property type="match status" value="1"/>
</dbReference>
<evidence type="ECO:0000256" key="2">
    <source>
        <dbReference type="ARBA" id="ARBA00004496"/>
    </source>
</evidence>
<dbReference type="InterPro" id="IPR011990">
    <property type="entry name" value="TPR-like_helical_dom_sf"/>
</dbReference>
<dbReference type="CDD" id="cd00590">
    <property type="entry name" value="RRM_SF"/>
    <property type="match status" value="1"/>
</dbReference>
<evidence type="ECO:0000256" key="11">
    <source>
        <dbReference type="ARBA" id="ARBA00022927"/>
    </source>
</evidence>
<keyword evidence="5" id="KW-0813">Transport</keyword>
<dbReference type="SMART" id="SM00360">
    <property type="entry name" value="RRM"/>
    <property type="match status" value="2"/>
</dbReference>
<organism evidence="19 20">
    <name type="scientific">Cercophora newfieldiana</name>
    <dbReference type="NCBI Taxonomy" id="92897"/>
    <lineage>
        <taxon>Eukaryota</taxon>
        <taxon>Fungi</taxon>
        <taxon>Dikarya</taxon>
        <taxon>Ascomycota</taxon>
        <taxon>Pezizomycotina</taxon>
        <taxon>Sordariomycetes</taxon>
        <taxon>Sordariomycetidae</taxon>
        <taxon>Sordariales</taxon>
        <taxon>Lasiosphaeriaceae</taxon>
        <taxon>Cercophora</taxon>
    </lineage>
</organism>
<feature type="region of interest" description="Disordered" evidence="17">
    <location>
        <begin position="347"/>
        <end position="377"/>
    </location>
</feature>
<keyword evidence="10" id="KW-0832">Ubl conjugation</keyword>
<dbReference type="GO" id="GO:0005052">
    <property type="term" value="F:peroxisome matrix targeting signal-1 binding"/>
    <property type="evidence" value="ECO:0007669"/>
    <property type="project" value="TreeGrafter"/>
</dbReference>
<dbReference type="PROSITE" id="PS50005">
    <property type="entry name" value="TPR"/>
    <property type="match status" value="3"/>
</dbReference>
<keyword evidence="13" id="KW-0576">Peroxisome</keyword>
<evidence type="ECO:0000256" key="6">
    <source>
        <dbReference type="ARBA" id="ARBA00022490"/>
    </source>
</evidence>
<evidence type="ECO:0000256" key="4">
    <source>
        <dbReference type="ARBA" id="ARBA00014710"/>
    </source>
</evidence>
<dbReference type="GO" id="GO:0005778">
    <property type="term" value="C:peroxisomal membrane"/>
    <property type="evidence" value="ECO:0007669"/>
    <property type="project" value="TreeGrafter"/>
</dbReference>
<evidence type="ECO:0000256" key="1">
    <source>
        <dbReference type="ARBA" id="ARBA00004275"/>
    </source>
</evidence>
<evidence type="ECO:0000256" key="3">
    <source>
        <dbReference type="ARBA" id="ARBA00005348"/>
    </source>
</evidence>
<dbReference type="InterPro" id="IPR024111">
    <property type="entry name" value="PEX5/PEX5L"/>
</dbReference>
<accession>A0AA39YPC0</accession>
<reference evidence="19" key="1">
    <citation type="submission" date="2023-06" db="EMBL/GenBank/DDBJ databases">
        <title>Genome-scale phylogeny and comparative genomics of the fungal order Sordariales.</title>
        <authorList>
            <consortium name="Lawrence Berkeley National Laboratory"/>
            <person name="Hensen N."/>
            <person name="Bonometti L."/>
            <person name="Westerberg I."/>
            <person name="Brannstrom I.O."/>
            <person name="Guillou S."/>
            <person name="Cros-Aarteil S."/>
            <person name="Calhoun S."/>
            <person name="Haridas S."/>
            <person name="Kuo A."/>
            <person name="Mondo S."/>
            <person name="Pangilinan J."/>
            <person name="Riley R."/>
            <person name="Labutti K."/>
            <person name="Andreopoulos B."/>
            <person name="Lipzen A."/>
            <person name="Chen C."/>
            <person name="Yanf M."/>
            <person name="Daum C."/>
            <person name="Ng V."/>
            <person name="Clum A."/>
            <person name="Steindorff A."/>
            <person name="Ohm R."/>
            <person name="Martin F."/>
            <person name="Silar P."/>
            <person name="Natvig D."/>
            <person name="Lalanne C."/>
            <person name="Gautier V."/>
            <person name="Ament-Velasquez S.L."/>
            <person name="Kruys A."/>
            <person name="Hutchinson M.I."/>
            <person name="Powell A.J."/>
            <person name="Barry K."/>
            <person name="Miller A.N."/>
            <person name="Grigoriev I.V."/>
            <person name="Debuchy R."/>
            <person name="Gladieux P."/>
            <person name="Thoren M.H."/>
            <person name="Johannesson H."/>
        </authorList>
    </citation>
    <scope>NUCLEOTIDE SEQUENCE</scope>
    <source>
        <strain evidence="19">SMH2532-1</strain>
    </source>
</reference>
<protein>
    <recommendedName>
        <fullName evidence="4">Peroxisomal targeting signal receptor</fullName>
    </recommendedName>
    <alternativeName>
        <fullName evidence="14">Peroxin-5</fullName>
    </alternativeName>
</protein>
<dbReference type="InterPro" id="IPR012677">
    <property type="entry name" value="Nucleotide-bd_a/b_plait_sf"/>
</dbReference>
<keyword evidence="8" id="KW-0677">Repeat</keyword>
<feature type="compositionally biased region" description="Polar residues" evidence="17">
    <location>
        <begin position="173"/>
        <end position="185"/>
    </location>
</feature>
<dbReference type="InterPro" id="IPR019734">
    <property type="entry name" value="TPR_rpt"/>
</dbReference>
<comment type="similarity">
    <text evidence="3">Belongs to the peroxisomal targeting signal receptor family.</text>
</comment>
<evidence type="ECO:0000256" key="10">
    <source>
        <dbReference type="ARBA" id="ARBA00022843"/>
    </source>
</evidence>
<dbReference type="PROSITE" id="PS50102">
    <property type="entry name" value="RRM"/>
    <property type="match status" value="2"/>
</dbReference>
<dbReference type="Proteomes" id="UP001174936">
    <property type="component" value="Unassembled WGS sequence"/>
</dbReference>
<evidence type="ECO:0000313" key="20">
    <source>
        <dbReference type="Proteomes" id="UP001174936"/>
    </source>
</evidence>
<name>A0AA39YPC0_9PEZI</name>
<keyword evidence="6" id="KW-0963">Cytoplasm</keyword>
<keyword evidence="9 16" id="KW-0802">TPR repeat</keyword>
<evidence type="ECO:0000256" key="12">
    <source>
        <dbReference type="ARBA" id="ARBA00022966"/>
    </source>
</evidence>
<dbReference type="SMART" id="SM00028">
    <property type="entry name" value="TPR"/>
    <property type="match status" value="4"/>
</dbReference>
<dbReference type="Pfam" id="PF00076">
    <property type="entry name" value="RRM_1"/>
    <property type="match status" value="2"/>
</dbReference>
<keyword evidence="20" id="KW-1185">Reference proteome</keyword>
<gene>
    <name evidence="19" type="ORF">B0T16DRAFT_384933</name>
</gene>
<keyword evidence="12" id="KW-0882">Thioester bond</keyword>
<evidence type="ECO:0000313" key="19">
    <source>
        <dbReference type="EMBL" id="KAK0656184.1"/>
    </source>
</evidence>
<feature type="compositionally biased region" description="Basic and acidic residues" evidence="17">
    <location>
        <begin position="473"/>
        <end position="490"/>
    </location>
</feature>
<feature type="region of interest" description="Disordered" evidence="17">
    <location>
        <begin position="670"/>
        <end position="690"/>
    </location>
</feature>
<comment type="caution">
    <text evidence="19">The sequence shown here is derived from an EMBL/GenBank/DDBJ whole genome shotgun (WGS) entry which is preliminary data.</text>
</comment>
<feature type="compositionally biased region" description="Basic and acidic residues" evidence="17">
    <location>
        <begin position="186"/>
        <end position="198"/>
    </location>
</feature>
<evidence type="ECO:0000256" key="5">
    <source>
        <dbReference type="ARBA" id="ARBA00022448"/>
    </source>
</evidence>
<dbReference type="InterPro" id="IPR000504">
    <property type="entry name" value="RRM_dom"/>
</dbReference>
<evidence type="ECO:0000256" key="17">
    <source>
        <dbReference type="SAM" id="MobiDB-lite"/>
    </source>
</evidence>
<dbReference type="FunFam" id="1.25.40.10:FF:000218">
    <property type="entry name" value="Peroxisomal targeting signal receptor"/>
    <property type="match status" value="1"/>
</dbReference>
<dbReference type="PANTHER" id="PTHR10130:SF0">
    <property type="entry name" value="GH08708P"/>
    <property type="match status" value="1"/>
</dbReference>
<evidence type="ECO:0000256" key="8">
    <source>
        <dbReference type="ARBA" id="ARBA00022737"/>
    </source>
</evidence>
<keyword evidence="7" id="KW-1017">Isopeptide bond</keyword>
<comment type="subcellular location">
    <subcellularLocation>
        <location evidence="2">Cytoplasm</location>
    </subcellularLocation>
    <subcellularLocation>
        <location evidence="1">Peroxisome</location>
    </subcellularLocation>
</comment>